<proteinExistence type="predicted"/>
<accession>A0AAV9F033</accession>
<comment type="caution">
    <text evidence="1">The sequence shown here is derived from an EMBL/GenBank/DDBJ whole genome shotgun (WGS) entry which is preliminary data.</text>
</comment>
<protein>
    <submittedName>
        <fullName evidence="1">Uncharacterized protein</fullName>
    </submittedName>
</protein>
<evidence type="ECO:0000313" key="2">
    <source>
        <dbReference type="Proteomes" id="UP001180020"/>
    </source>
</evidence>
<dbReference type="Proteomes" id="UP001180020">
    <property type="component" value="Unassembled WGS sequence"/>
</dbReference>
<gene>
    <name evidence="1" type="ORF">QJS10_CPB04g01945</name>
</gene>
<dbReference type="Pfam" id="PF24046">
    <property type="entry name" value="At4g08330"/>
    <property type="match status" value="1"/>
</dbReference>
<dbReference type="AlphaFoldDB" id="A0AAV9F033"/>
<organism evidence="1 2">
    <name type="scientific">Acorus calamus</name>
    <name type="common">Sweet flag</name>
    <dbReference type="NCBI Taxonomy" id="4465"/>
    <lineage>
        <taxon>Eukaryota</taxon>
        <taxon>Viridiplantae</taxon>
        <taxon>Streptophyta</taxon>
        <taxon>Embryophyta</taxon>
        <taxon>Tracheophyta</taxon>
        <taxon>Spermatophyta</taxon>
        <taxon>Magnoliopsida</taxon>
        <taxon>Liliopsida</taxon>
        <taxon>Acoraceae</taxon>
        <taxon>Acorus</taxon>
    </lineage>
</organism>
<reference evidence="1" key="1">
    <citation type="journal article" date="2023" name="Nat. Commun.">
        <title>Diploid and tetraploid genomes of Acorus and the evolution of monocots.</title>
        <authorList>
            <person name="Ma L."/>
            <person name="Liu K.W."/>
            <person name="Li Z."/>
            <person name="Hsiao Y.Y."/>
            <person name="Qi Y."/>
            <person name="Fu T."/>
            <person name="Tang G.D."/>
            <person name="Zhang D."/>
            <person name="Sun W.H."/>
            <person name="Liu D.K."/>
            <person name="Li Y."/>
            <person name="Chen G.Z."/>
            <person name="Liu X.D."/>
            <person name="Liao X.Y."/>
            <person name="Jiang Y.T."/>
            <person name="Yu X."/>
            <person name="Hao Y."/>
            <person name="Huang J."/>
            <person name="Zhao X.W."/>
            <person name="Ke S."/>
            <person name="Chen Y.Y."/>
            <person name="Wu W.L."/>
            <person name="Hsu J.L."/>
            <person name="Lin Y.F."/>
            <person name="Huang M.D."/>
            <person name="Li C.Y."/>
            <person name="Huang L."/>
            <person name="Wang Z.W."/>
            <person name="Zhao X."/>
            <person name="Zhong W.Y."/>
            <person name="Peng D.H."/>
            <person name="Ahmad S."/>
            <person name="Lan S."/>
            <person name="Zhang J.S."/>
            <person name="Tsai W.C."/>
            <person name="Van de Peer Y."/>
            <person name="Liu Z.J."/>
        </authorList>
    </citation>
    <scope>NUCLEOTIDE SEQUENCE</scope>
    <source>
        <strain evidence="1">CP</strain>
    </source>
</reference>
<dbReference type="InterPro" id="IPR045282">
    <property type="entry name" value="At4g08330-like"/>
</dbReference>
<reference evidence="1" key="2">
    <citation type="submission" date="2023-06" db="EMBL/GenBank/DDBJ databases">
        <authorList>
            <person name="Ma L."/>
            <person name="Liu K.-W."/>
            <person name="Li Z."/>
            <person name="Hsiao Y.-Y."/>
            <person name="Qi Y."/>
            <person name="Fu T."/>
            <person name="Tang G."/>
            <person name="Zhang D."/>
            <person name="Sun W.-H."/>
            <person name="Liu D.-K."/>
            <person name="Li Y."/>
            <person name="Chen G.-Z."/>
            <person name="Liu X.-D."/>
            <person name="Liao X.-Y."/>
            <person name="Jiang Y.-T."/>
            <person name="Yu X."/>
            <person name="Hao Y."/>
            <person name="Huang J."/>
            <person name="Zhao X.-W."/>
            <person name="Ke S."/>
            <person name="Chen Y.-Y."/>
            <person name="Wu W.-L."/>
            <person name="Hsu J.-L."/>
            <person name="Lin Y.-F."/>
            <person name="Huang M.-D."/>
            <person name="Li C.-Y."/>
            <person name="Huang L."/>
            <person name="Wang Z.-W."/>
            <person name="Zhao X."/>
            <person name="Zhong W.-Y."/>
            <person name="Peng D.-H."/>
            <person name="Ahmad S."/>
            <person name="Lan S."/>
            <person name="Zhang J.-S."/>
            <person name="Tsai W.-C."/>
            <person name="Van De Peer Y."/>
            <person name="Liu Z.-J."/>
        </authorList>
    </citation>
    <scope>NUCLEOTIDE SEQUENCE</scope>
    <source>
        <strain evidence="1">CP</strain>
        <tissue evidence="1">Leaves</tissue>
    </source>
</reference>
<sequence>MSQTDVTYSGVSRLISKTRVFWAHKVAQEQSSTRSCGVCKYPLNLTSSNRVTTGLGSEYRRSIKKGVISFVSIDLSRFTQVDEISCLPVFCGRNRSKTKLLCRNCSTLIGYGRSDSITTLCGISNSSSSSDSTPDVYMIKIRALQPSEQPS</sequence>
<keyword evidence="2" id="KW-1185">Reference proteome</keyword>
<dbReference type="EMBL" id="JAUJYO010000004">
    <property type="protein sequence ID" value="KAK1319371.1"/>
    <property type="molecule type" value="Genomic_DNA"/>
</dbReference>
<evidence type="ECO:0000313" key="1">
    <source>
        <dbReference type="EMBL" id="KAK1319371.1"/>
    </source>
</evidence>
<name>A0AAV9F033_ACOCL</name>
<dbReference type="PANTHER" id="PTHR33674:SF3">
    <property type="entry name" value="YIPPEE DOMAIN-CONTAINING PROTEIN"/>
    <property type="match status" value="1"/>
</dbReference>
<dbReference type="PANTHER" id="PTHR33674">
    <property type="entry name" value="METHIONINE-S-OXIDE REDUCTASE"/>
    <property type="match status" value="1"/>
</dbReference>